<dbReference type="PANTHER" id="PTHR19384">
    <property type="entry name" value="NITRIC OXIDE SYNTHASE-RELATED"/>
    <property type="match status" value="1"/>
</dbReference>
<dbReference type="Gene3D" id="3.40.50.360">
    <property type="match status" value="1"/>
</dbReference>
<dbReference type="SUPFAM" id="SSF52218">
    <property type="entry name" value="Flavoproteins"/>
    <property type="match status" value="1"/>
</dbReference>
<comment type="caution">
    <text evidence="3">The sequence shown here is derived from an EMBL/GenBank/DDBJ whole genome shotgun (WGS) entry which is preliminary data.</text>
</comment>
<protein>
    <recommendedName>
        <fullName evidence="2">Flavodoxin-like domain-containing protein</fullName>
    </recommendedName>
</protein>
<accession>A0A7J7MGN1</accession>
<dbReference type="InterPro" id="IPR001094">
    <property type="entry name" value="Flavdoxin-like"/>
</dbReference>
<dbReference type="PANTHER" id="PTHR19384:SF10">
    <property type="entry name" value="NADPH-DEPENDENT DIFLAVIN OXIDOREDUCTASE 1"/>
    <property type="match status" value="1"/>
</dbReference>
<dbReference type="GO" id="GO:0050660">
    <property type="term" value="F:flavin adenine dinucleotide binding"/>
    <property type="evidence" value="ECO:0007669"/>
    <property type="project" value="TreeGrafter"/>
</dbReference>
<dbReference type="InterPro" id="IPR029039">
    <property type="entry name" value="Flavoprotein-like_sf"/>
</dbReference>
<evidence type="ECO:0000259" key="2">
    <source>
        <dbReference type="PROSITE" id="PS50902"/>
    </source>
</evidence>
<reference evidence="3 4" key="1">
    <citation type="journal article" date="2020" name="IScience">
        <title>Genome Sequencing of the Endangered Kingdonia uniflora (Circaeasteraceae, Ranunculales) Reveals Potential Mechanisms of Evolutionary Specialization.</title>
        <authorList>
            <person name="Sun Y."/>
            <person name="Deng T."/>
            <person name="Zhang A."/>
            <person name="Moore M.J."/>
            <person name="Landis J.B."/>
            <person name="Lin N."/>
            <person name="Zhang H."/>
            <person name="Zhang X."/>
            <person name="Huang J."/>
            <person name="Zhang X."/>
            <person name="Sun H."/>
            <person name="Wang H."/>
        </authorList>
    </citation>
    <scope>NUCLEOTIDE SEQUENCE [LARGE SCALE GENOMIC DNA]</scope>
    <source>
        <strain evidence="3">TB1705</strain>
        <tissue evidence="3">Leaf</tissue>
    </source>
</reference>
<evidence type="ECO:0000256" key="1">
    <source>
        <dbReference type="ARBA" id="ARBA00022630"/>
    </source>
</evidence>
<dbReference type="GO" id="GO:0016491">
    <property type="term" value="F:oxidoreductase activity"/>
    <property type="evidence" value="ECO:0007669"/>
    <property type="project" value="TreeGrafter"/>
</dbReference>
<dbReference type="OrthoDB" id="1856718at2759"/>
<dbReference type="InterPro" id="IPR008254">
    <property type="entry name" value="Flavodoxin/NO_synth"/>
</dbReference>
<dbReference type="PROSITE" id="PS50902">
    <property type="entry name" value="FLAVODOXIN_LIKE"/>
    <property type="match status" value="1"/>
</dbReference>
<organism evidence="3 4">
    <name type="scientific">Kingdonia uniflora</name>
    <dbReference type="NCBI Taxonomy" id="39325"/>
    <lineage>
        <taxon>Eukaryota</taxon>
        <taxon>Viridiplantae</taxon>
        <taxon>Streptophyta</taxon>
        <taxon>Embryophyta</taxon>
        <taxon>Tracheophyta</taxon>
        <taxon>Spermatophyta</taxon>
        <taxon>Magnoliopsida</taxon>
        <taxon>Ranunculales</taxon>
        <taxon>Circaeasteraceae</taxon>
        <taxon>Kingdonia</taxon>
    </lineage>
</organism>
<keyword evidence="1" id="KW-0285">Flavoprotein</keyword>
<feature type="domain" description="Flavodoxin-like" evidence="2">
    <location>
        <begin position="8"/>
        <end position="134"/>
    </location>
</feature>
<dbReference type="EMBL" id="JACGCM010001546">
    <property type="protein sequence ID" value="KAF6153982.1"/>
    <property type="molecule type" value="Genomic_DNA"/>
</dbReference>
<sequence length="134" mass="14783">MEDNPPRLVILYASQTGNALDVTEHVGREAECMCSTGVVLSMDEIDAACLQYENILVFVISTTGQSDIPDSMKVFWRFLLQRNLGQSWLEGVNYTVFGLGDSGYQKYNFAAKRLDKRLSDLGAKPIIGRGLGGD</sequence>
<keyword evidence="4" id="KW-1185">Reference proteome</keyword>
<dbReference type="AlphaFoldDB" id="A0A7J7MGN1"/>
<dbReference type="Pfam" id="PF00258">
    <property type="entry name" value="Flavodoxin_1"/>
    <property type="match status" value="1"/>
</dbReference>
<evidence type="ECO:0000313" key="4">
    <source>
        <dbReference type="Proteomes" id="UP000541444"/>
    </source>
</evidence>
<dbReference type="GO" id="GO:0005829">
    <property type="term" value="C:cytosol"/>
    <property type="evidence" value="ECO:0007669"/>
    <property type="project" value="TreeGrafter"/>
</dbReference>
<evidence type="ECO:0000313" key="3">
    <source>
        <dbReference type="EMBL" id="KAF6153982.1"/>
    </source>
</evidence>
<dbReference type="Proteomes" id="UP000541444">
    <property type="component" value="Unassembled WGS sequence"/>
</dbReference>
<dbReference type="GO" id="GO:0010181">
    <property type="term" value="F:FMN binding"/>
    <property type="evidence" value="ECO:0007669"/>
    <property type="project" value="InterPro"/>
</dbReference>
<proteinExistence type="predicted"/>
<name>A0A7J7MGN1_9MAGN</name>
<dbReference type="PRINTS" id="PR00369">
    <property type="entry name" value="FLAVODOXIN"/>
</dbReference>
<gene>
    <name evidence="3" type="ORF">GIB67_037686</name>
</gene>